<name>A0A388KGD4_CHABU</name>
<gene>
    <name evidence="2" type="ORF">CBR_g3765</name>
</gene>
<feature type="compositionally biased region" description="Basic and acidic residues" evidence="1">
    <location>
        <begin position="495"/>
        <end position="504"/>
    </location>
</feature>
<evidence type="ECO:0000256" key="1">
    <source>
        <dbReference type="SAM" id="MobiDB-lite"/>
    </source>
</evidence>
<organism evidence="2 3">
    <name type="scientific">Chara braunii</name>
    <name type="common">Braun's stonewort</name>
    <dbReference type="NCBI Taxonomy" id="69332"/>
    <lineage>
        <taxon>Eukaryota</taxon>
        <taxon>Viridiplantae</taxon>
        <taxon>Streptophyta</taxon>
        <taxon>Charophyceae</taxon>
        <taxon>Charales</taxon>
        <taxon>Characeae</taxon>
        <taxon>Chara</taxon>
    </lineage>
</organism>
<keyword evidence="3" id="KW-1185">Reference proteome</keyword>
<feature type="compositionally biased region" description="Acidic residues" evidence="1">
    <location>
        <begin position="35"/>
        <end position="66"/>
    </location>
</feature>
<dbReference type="Proteomes" id="UP000265515">
    <property type="component" value="Unassembled WGS sequence"/>
</dbReference>
<dbReference type="AlphaFoldDB" id="A0A388KGD4"/>
<feature type="compositionally biased region" description="Polar residues" evidence="1">
    <location>
        <begin position="280"/>
        <end position="301"/>
    </location>
</feature>
<reference evidence="2 3" key="1">
    <citation type="journal article" date="2018" name="Cell">
        <title>The Chara Genome: Secondary Complexity and Implications for Plant Terrestrialization.</title>
        <authorList>
            <person name="Nishiyama T."/>
            <person name="Sakayama H."/>
            <person name="Vries J.D."/>
            <person name="Buschmann H."/>
            <person name="Saint-Marcoux D."/>
            <person name="Ullrich K.K."/>
            <person name="Haas F.B."/>
            <person name="Vanderstraeten L."/>
            <person name="Becker D."/>
            <person name="Lang D."/>
            <person name="Vosolsobe S."/>
            <person name="Rombauts S."/>
            <person name="Wilhelmsson P.K.I."/>
            <person name="Janitza P."/>
            <person name="Kern R."/>
            <person name="Heyl A."/>
            <person name="Rumpler F."/>
            <person name="Villalobos L.I.A.C."/>
            <person name="Clay J.M."/>
            <person name="Skokan R."/>
            <person name="Toyoda A."/>
            <person name="Suzuki Y."/>
            <person name="Kagoshima H."/>
            <person name="Schijlen E."/>
            <person name="Tajeshwar N."/>
            <person name="Catarino B."/>
            <person name="Hetherington A.J."/>
            <person name="Saltykova A."/>
            <person name="Bonnot C."/>
            <person name="Breuninger H."/>
            <person name="Symeonidi A."/>
            <person name="Radhakrishnan G.V."/>
            <person name="Van Nieuwerburgh F."/>
            <person name="Deforce D."/>
            <person name="Chang C."/>
            <person name="Karol K.G."/>
            <person name="Hedrich R."/>
            <person name="Ulvskov P."/>
            <person name="Glockner G."/>
            <person name="Delwiche C.F."/>
            <person name="Petrasek J."/>
            <person name="Van de Peer Y."/>
            <person name="Friml J."/>
            <person name="Beilby M."/>
            <person name="Dolan L."/>
            <person name="Kohara Y."/>
            <person name="Sugano S."/>
            <person name="Fujiyama A."/>
            <person name="Delaux P.-M."/>
            <person name="Quint M."/>
            <person name="TheiBen G."/>
            <person name="Hagemann M."/>
            <person name="Harholt J."/>
            <person name="Dunand C."/>
            <person name="Zachgo S."/>
            <person name="Langdale J."/>
            <person name="Maumus F."/>
            <person name="Straeten D.V.D."/>
            <person name="Gould S.B."/>
            <person name="Rensing S.A."/>
        </authorList>
    </citation>
    <scope>NUCLEOTIDE SEQUENCE [LARGE SCALE GENOMIC DNA]</scope>
    <source>
        <strain evidence="2 3">S276</strain>
    </source>
</reference>
<feature type="compositionally biased region" description="Polar residues" evidence="1">
    <location>
        <begin position="310"/>
        <end position="320"/>
    </location>
</feature>
<feature type="compositionally biased region" description="Low complexity" evidence="1">
    <location>
        <begin position="484"/>
        <end position="493"/>
    </location>
</feature>
<evidence type="ECO:0000313" key="2">
    <source>
        <dbReference type="EMBL" id="GBG69067.1"/>
    </source>
</evidence>
<feature type="region of interest" description="Disordered" evidence="1">
    <location>
        <begin position="1"/>
        <end position="81"/>
    </location>
</feature>
<comment type="caution">
    <text evidence="2">The sequence shown here is derived from an EMBL/GenBank/DDBJ whole genome shotgun (WGS) entry which is preliminary data.</text>
</comment>
<feature type="region of interest" description="Disordered" evidence="1">
    <location>
        <begin position="270"/>
        <end position="389"/>
    </location>
</feature>
<feature type="region of interest" description="Disordered" evidence="1">
    <location>
        <begin position="476"/>
        <end position="516"/>
    </location>
</feature>
<dbReference type="Gramene" id="GBG69067">
    <property type="protein sequence ID" value="GBG69067"/>
    <property type="gene ID" value="CBR_g3765"/>
</dbReference>
<dbReference type="EMBL" id="BFEA01000109">
    <property type="protein sequence ID" value="GBG69067.1"/>
    <property type="molecule type" value="Genomic_DNA"/>
</dbReference>
<feature type="compositionally biased region" description="Low complexity" evidence="1">
    <location>
        <begin position="328"/>
        <end position="339"/>
    </location>
</feature>
<protein>
    <submittedName>
        <fullName evidence="2">Uncharacterized protein</fullName>
    </submittedName>
</protein>
<accession>A0A388KGD4</accession>
<sequence length="650" mass="71985">MAGRRARGLLDVEMDDGGTLDLSHSLNAMAAGNEGAEDIEDEEEEEEEEEETDGSGDEEEERDEEDVQRNKENHPTENVSGTARVNYPLAFKYLEETYTSTQTLFEMKPDFDLLGCKWALQPTQQGLFFYRYLTRACKYEPVGLCNWVAKTTRVKDIQEVHVTYLWTEMKKVIARYVLQKKDYVWDAFQDPNGVLHHKLQTAPDEVFCNTLGAYVAFYYTTFMTNRQISGGVQSSPLLPVSGGGVFHPSAQTGAPRNVLHPVGSVFLSSSQMPGPGLAPVQQTPAVSQVRSADTGRGPSNRQSHEGPSRRQPSVLLNTSMAAPRRHPVQSVGQQQQQQSQKRKKVIATRLPVADDRTPERRHKKARKGSGGSSGKGKRSADTATAAVDLEPESAGMTPLQRMWSRLVTLNVKKVTEDILSLPMSCMNRPPVDTADGRRSREICMRGPEVWGLLSDNFTLWEQAKIKDVKMKKGVGGKQARSLEVAESSASGSEVGKGKKCEAGKGKKGGRLGKRNTKDVSQERLALMALNPLMYVSEKNEIVSESAYMPYKPLLGMAGLDDTLVIPVLTEVKCGVLSLDEMNNKFTLLKIHQRTATAFVEGVGADSWEAAKEEFPVHTQEAMLSQYYGLYERNVKETPIAMQVYIAKALN</sequence>
<feature type="compositionally biased region" description="Basic residues" evidence="1">
    <location>
        <begin position="505"/>
        <end position="514"/>
    </location>
</feature>
<proteinExistence type="predicted"/>
<evidence type="ECO:0000313" key="3">
    <source>
        <dbReference type="Proteomes" id="UP000265515"/>
    </source>
</evidence>